<evidence type="ECO:0000313" key="3">
    <source>
        <dbReference type="Proteomes" id="UP000030669"/>
    </source>
</evidence>
<organism evidence="2 3">
    <name type="scientific">Gloeophyllum trabeum (strain ATCC 11539 / FP-39264 / Madison 617)</name>
    <name type="common">Brown rot fungus</name>
    <dbReference type="NCBI Taxonomy" id="670483"/>
    <lineage>
        <taxon>Eukaryota</taxon>
        <taxon>Fungi</taxon>
        <taxon>Dikarya</taxon>
        <taxon>Basidiomycota</taxon>
        <taxon>Agaricomycotina</taxon>
        <taxon>Agaricomycetes</taxon>
        <taxon>Gloeophyllales</taxon>
        <taxon>Gloeophyllaceae</taxon>
        <taxon>Gloeophyllum</taxon>
    </lineage>
</organism>
<keyword evidence="1" id="KW-0472">Membrane</keyword>
<dbReference type="HOGENOM" id="CLU_2849889_0_0_1"/>
<dbReference type="OMA" id="RRWRTIM"/>
<reference evidence="2 3" key="1">
    <citation type="journal article" date="2012" name="Science">
        <title>The Paleozoic origin of enzymatic lignin decomposition reconstructed from 31 fungal genomes.</title>
        <authorList>
            <person name="Floudas D."/>
            <person name="Binder M."/>
            <person name="Riley R."/>
            <person name="Barry K."/>
            <person name="Blanchette R.A."/>
            <person name="Henrissat B."/>
            <person name="Martinez A.T."/>
            <person name="Otillar R."/>
            <person name="Spatafora J.W."/>
            <person name="Yadav J.S."/>
            <person name="Aerts A."/>
            <person name="Benoit I."/>
            <person name="Boyd A."/>
            <person name="Carlson A."/>
            <person name="Copeland A."/>
            <person name="Coutinho P.M."/>
            <person name="de Vries R.P."/>
            <person name="Ferreira P."/>
            <person name="Findley K."/>
            <person name="Foster B."/>
            <person name="Gaskell J."/>
            <person name="Glotzer D."/>
            <person name="Gorecki P."/>
            <person name="Heitman J."/>
            <person name="Hesse C."/>
            <person name="Hori C."/>
            <person name="Igarashi K."/>
            <person name="Jurgens J.A."/>
            <person name="Kallen N."/>
            <person name="Kersten P."/>
            <person name="Kohler A."/>
            <person name="Kuees U."/>
            <person name="Kumar T.K.A."/>
            <person name="Kuo A."/>
            <person name="LaButti K."/>
            <person name="Larrondo L.F."/>
            <person name="Lindquist E."/>
            <person name="Ling A."/>
            <person name="Lombard V."/>
            <person name="Lucas S."/>
            <person name="Lundell T."/>
            <person name="Martin R."/>
            <person name="McLaughlin D.J."/>
            <person name="Morgenstern I."/>
            <person name="Morin E."/>
            <person name="Murat C."/>
            <person name="Nagy L.G."/>
            <person name="Nolan M."/>
            <person name="Ohm R.A."/>
            <person name="Patyshakuliyeva A."/>
            <person name="Rokas A."/>
            <person name="Ruiz-Duenas F.J."/>
            <person name="Sabat G."/>
            <person name="Salamov A."/>
            <person name="Samejima M."/>
            <person name="Schmutz J."/>
            <person name="Slot J.C."/>
            <person name="St John F."/>
            <person name="Stenlid J."/>
            <person name="Sun H."/>
            <person name="Sun S."/>
            <person name="Syed K."/>
            <person name="Tsang A."/>
            <person name="Wiebenga A."/>
            <person name="Young D."/>
            <person name="Pisabarro A."/>
            <person name="Eastwood D.C."/>
            <person name="Martin F."/>
            <person name="Cullen D."/>
            <person name="Grigoriev I.V."/>
            <person name="Hibbett D.S."/>
        </authorList>
    </citation>
    <scope>NUCLEOTIDE SEQUENCE [LARGE SCALE GENOMIC DNA]</scope>
    <source>
        <strain evidence="2 3">ATCC 11539</strain>
    </source>
</reference>
<evidence type="ECO:0000313" key="2">
    <source>
        <dbReference type="EMBL" id="EPQ50820.1"/>
    </source>
</evidence>
<dbReference type="RefSeq" id="XP_007870635.1">
    <property type="nucleotide sequence ID" value="XM_007872444.1"/>
</dbReference>
<dbReference type="Proteomes" id="UP000030669">
    <property type="component" value="Unassembled WGS sequence"/>
</dbReference>
<dbReference type="AlphaFoldDB" id="S7R944"/>
<keyword evidence="1" id="KW-0812">Transmembrane</keyword>
<dbReference type="OrthoDB" id="3784821at2759"/>
<proteinExistence type="predicted"/>
<accession>S7R944</accession>
<keyword evidence="3" id="KW-1185">Reference proteome</keyword>
<dbReference type="GeneID" id="19306699"/>
<dbReference type="EMBL" id="KB469313">
    <property type="protein sequence ID" value="EPQ50820.1"/>
    <property type="molecule type" value="Genomic_DNA"/>
</dbReference>
<dbReference type="KEGG" id="gtr:GLOTRDRAFT_50038"/>
<dbReference type="eggNOG" id="ENOG502T2IB">
    <property type="taxonomic scope" value="Eukaryota"/>
</dbReference>
<feature type="transmembrane region" description="Helical" evidence="1">
    <location>
        <begin position="12"/>
        <end position="31"/>
    </location>
</feature>
<keyword evidence="1" id="KW-1133">Transmembrane helix</keyword>
<name>S7R944_GLOTA</name>
<protein>
    <submittedName>
        <fullName evidence="2">Uncharacterized protein</fullName>
    </submittedName>
</protein>
<gene>
    <name evidence="2" type="ORF">GLOTRDRAFT_50038</name>
</gene>
<evidence type="ECO:0000256" key="1">
    <source>
        <dbReference type="SAM" id="Phobius"/>
    </source>
</evidence>
<sequence length="65" mass="7209">MASTPLSPQAKRLRTIIVTLPIMGATALILYKRVFLGEEQRKLPRDGHGRIVEIKPQVAKVEGQS</sequence>